<reference evidence="3" key="1">
    <citation type="submission" date="2020-07" db="EMBL/GenBank/DDBJ databases">
        <title>Complete genome sequencing of Clostridia bacterium strain 12CBH8.</title>
        <authorList>
            <person name="Sakamoto M."/>
            <person name="Murakami T."/>
            <person name="Mori H."/>
        </authorList>
    </citation>
    <scope>NUCLEOTIDE SEQUENCE [LARGE SCALE GENOMIC DNA]</scope>
    <source>
        <strain evidence="3">12CBH8</strain>
    </source>
</reference>
<organism evidence="2 3">
    <name type="scientific">Solibaculum mannosilyticum</name>
    <dbReference type="NCBI Taxonomy" id="2780922"/>
    <lineage>
        <taxon>Bacteria</taxon>
        <taxon>Bacillati</taxon>
        <taxon>Bacillota</taxon>
        <taxon>Clostridia</taxon>
        <taxon>Eubacteriales</taxon>
        <taxon>Oscillospiraceae</taxon>
        <taxon>Solibaculum</taxon>
    </lineage>
</organism>
<keyword evidence="1" id="KW-1133">Transmembrane helix</keyword>
<dbReference type="KEGG" id="sman:C12CBH8_12240"/>
<protein>
    <submittedName>
        <fullName evidence="2">Uncharacterized protein</fullName>
    </submittedName>
</protein>
<keyword evidence="1" id="KW-0812">Transmembrane</keyword>
<dbReference type="RefSeq" id="WP_090266206.1">
    <property type="nucleotide sequence ID" value="NZ_AP023321.1"/>
</dbReference>
<feature type="transmembrane region" description="Helical" evidence="1">
    <location>
        <begin position="70"/>
        <end position="92"/>
    </location>
</feature>
<keyword evidence="3" id="KW-1185">Reference proteome</keyword>
<dbReference type="Proteomes" id="UP000593890">
    <property type="component" value="Chromosome"/>
</dbReference>
<name>A0A7I8D3L0_9FIRM</name>
<feature type="transmembrane region" description="Helical" evidence="1">
    <location>
        <begin position="43"/>
        <end position="64"/>
    </location>
</feature>
<proteinExistence type="predicted"/>
<evidence type="ECO:0000313" key="2">
    <source>
        <dbReference type="EMBL" id="BCI60585.1"/>
    </source>
</evidence>
<dbReference type="EMBL" id="AP023321">
    <property type="protein sequence ID" value="BCI60585.1"/>
    <property type="molecule type" value="Genomic_DNA"/>
</dbReference>
<gene>
    <name evidence="2" type="ORF">C12CBH8_12240</name>
</gene>
<keyword evidence="1" id="KW-0472">Membrane</keyword>
<accession>A0A7I8D3L0</accession>
<sequence>MTEQEFDRKIEHAAERFEQKMEGAADKLDKTVSRKWEQKSFRILMKSISFAAEIGLMLCSGLLFHSGHKMWASICFWLGALGLLCDLLRLIFLRRK</sequence>
<evidence type="ECO:0000256" key="1">
    <source>
        <dbReference type="SAM" id="Phobius"/>
    </source>
</evidence>
<evidence type="ECO:0000313" key="3">
    <source>
        <dbReference type="Proteomes" id="UP000593890"/>
    </source>
</evidence>
<dbReference type="AlphaFoldDB" id="A0A7I8D3L0"/>